<protein>
    <submittedName>
        <fullName evidence="1">Uncharacterized protein</fullName>
    </submittedName>
</protein>
<evidence type="ECO:0000313" key="1">
    <source>
        <dbReference type="EMBL" id="KXZ41277.1"/>
    </source>
</evidence>
<dbReference type="EMBL" id="LSYV01000581">
    <property type="protein sequence ID" value="KXZ41277.1"/>
    <property type="molecule type" value="Genomic_DNA"/>
</dbReference>
<comment type="caution">
    <text evidence="1">The sequence shown here is derived from an EMBL/GenBank/DDBJ whole genome shotgun (WGS) entry which is preliminary data.</text>
</comment>
<gene>
    <name evidence="1" type="ORF">GPECTOR_584g644</name>
</gene>
<evidence type="ECO:0000313" key="2">
    <source>
        <dbReference type="Proteomes" id="UP000075714"/>
    </source>
</evidence>
<dbReference type="OrthoDB" id="439917at2759"/>
<dbReference type="Proteomes" id="UP000075714">
    <property type="component" value="Unassembled WGS sequence"/>
</dbReference>
<sequence length="251" mass="25342">MRAAQRSAAGDPCRVAPSELLALLSAEPALRKPPGGSNTGGVDAAPYYLAAVDAQLQQLGPGTDGTVGLKELAAALTRGGGSRALLCPRIPKEADDPGWPFPTTQNNTPNTTTAADAAAPEPRVVGPGCPCSIVDGAPAFRCPAGYRCSRAAYLGTSLDYVSPGGGDTTWARLQGACVPCLPGQYCAEGTAVVRADSKADDVPVAEPDELLASLDCPAGFFCPTPAEVHGCPSGAYCPARSTAPTSCTVPS</sequence>
<keyword evidence="2" id="KW-1185">Reference proteome</keyword>
<name>A0A150FUJ0_GONPE</name>
<accession>A0A150FUJ0</accession>
<reference evidence="2" key="1">
    <citation type="journal article" date="2016" name="Nat. Commun.">
        <title>The Gonium pectorale genome demonstrates co-option of cell cycle regulation during the evolution of multicellularity.</title>
        <authorList>
            <person name="Hanschen E.R."/>
            <person name="Marriage T.N."/>
            <person name="Ferris P.J."/>
            <person name="Hamaji T."/>
            <person name="Toyoda A."/>
            <person name="Fujiyama A."/>
            <person name="Neme R."/>
            <person name="Noguchi H."/>
            <person name="Minakuchi Y."/>
            <person name="Suzuki M."/>
            <person name="Kawai-Toyooka H."/>
            <person name="Smith D.R."/>
            <person name="Sparks H."/>
            <person name="Anderson J."/>
            <person name="Bakaric R."/>
            <person name="Luria V."/>
            <person name="Karger A."/>
            <person name="Kirschner M.W."/>
            <person name="Durand P.M."/>
            <person name="Michod R.E."/>
            <person name="Nozaki H."/>
            <person name="Olson B.J."/>
        </authorList>
    </citation>
    <scope>NUCLEOTIDE SEQUENCE [LARGE SCALE GENOMIC DNA]</scope>
    <source>
        <strain evidence="2">NIES-2863</strain>
    </source>
</reference>
<organism evidence="1 2">
    <name type="scientific">Gonium pectorale</name>
    <name type="common">Green alga</name>
    <dbReference type="NCBI Taxonomy" id="33097"/>
    <lineage>
        <taxon>Eukaryota</taxon>
        <taxon>Viridiplantae</taxon>
        <taxon>Chlorophyta</taxon>
        <taxon>core chlorophytes</taxon>
        <taxon>Chlorophyceae</taxon>
        <taxon>CS clade</taxon>
        <taxon>Chlamydomonadales</taxon>
        <taxon>Volvocaceae</taxon>
        <taxon>Gonium</taxon>
    </lineage>
</organism>
<proteinExistence type="predicted"/>
<dbReference type="AlphaFoldDB" id="A0A150FUJ0"/>